<reference evidence="7" key="1">
    <citation type="submission" date="2025-08" db="UniProtKB">
        <authorList>
            <consortium name="Ensembl"/>
        </authorList>
    </citation>
    <scope>IDENTIFICATION</scope>
</reference>
<dbReference type="InterPro" id="IPR048370">
    <property type="entry name" value="ZSWIM4-8_C"/>
</dbReference>
<gene>
    <name evidence="7" type="primary">LOC107589000</name>
</gene>
<dbReference type="GO" id="GO:0031462">
    <property type="term" value="C:Cul2-RING ubiquitin ligase complex"/>
    <property type="evidence" value="ECO:0007669"/>
    <property type="project" value="TreeGrafter"/>
</dbReference>
<feature type="domain" description="ZSWIM8 TPR repeats" evidence="6">
    <location>
        <begin position="308"/>
        <end position="437"/>
    </location>
</feature>
<keyword evidence="3" id="KW-0862">Zinc</keyword>
<dbReference type="Pfam" id="PF21055">
    <property type="entry name" value="ZSWIM4-8_C"/>
    <property type="match status" value="1"/>
</dbReference>
<dbReference type="AlphaFoldDB" id="A0A672KD67"/>
<dbReference type="Ensembl" id="ENSSGRT00000008695.1">
    <property type="protein sequence ID" value="ENSSGRP00000007966.1"/>
    <property type="gene ID" value="ENSSGRG00000005001.1"/>
</dbReference>
<feature type="domain" description="ZSWIM4-8 C-terminal" evidence="5">
    <location>
        <begin position="851"/>
        <end position="1028"/>
    </location>
</feature>
<keyword evidence="1" id="KW-0479">Metal-binding</keyword>
<dbReference type="InterPro" id="IPR057945">
    <property type="entry name" value="TPR_ZSWIM8"/>
</dbReference>
<sequence length="1037" mass="116979">MAERVQQPPAKRLCCRPGYSTTCRQGQRAGGTVCGGSGSGQGGSSKTQSPESLLDIAARKVAEKWPFQRVEERFERIPEPVQRRIVYWSFPRSEREICMYSSFNTGGEESASSGENVDETRLPFRRGIALLESGCVDNVLQVGFHLSGTVTEPATPSEPEIVCSVAISFDRCKITSVTCGCGNKDIFYCAHVVALSLYRVRRPEQVKLHLPISETLFQMNRDQLQKFVQYLITVHHTEVLPTAQKLADEILSQNSEINQVHGAPDPTAGASVDDENCWHLDEEQVQEQVKLFLSQGGYHGSGKQLNLLFSKVREMLKMRDSNGARMLTLITEQFMADPRLALWRQQGTTMTDKYRQLWDELGALWMCIVLNPHCKLEQKAAWLRQLKKWNSVDVCPLEDGNHGNELPNLTNALPQGAHDSGTRPHRTVFTRAIEACDLHWQDSHLQHIINDDLFTNYCYHDNTENSLFDSRGWPLWHEHVPTACARVDALRSHGYPREALRLAIAIVNTLRRQQQKQLEVFRNHKKGEFKTQMGCIAGRIGFLLDPAVWIPPPSICQEHDGGTINRKACILLATGGLGELIYRESVPMHTFAKYLFTCLLPHDAELAYKIALRAMRLPVLESMAPSGDMSRPHHIVSVVPNRYPRWFTLSHIESQQCELASTMLTAAKGDARRLETVLETIQKNIHSSSHIFKLAQDAFKIATLMDSLPDITLLKVSLELGLQVMRMTLSTLNWRRREMVRWLVTCATEVGVYALDSIMQSWFTLFTPTEATSIVATTVMSNSTIVRLHLDCHQQENLASSARTLALQCAMKDPQNCALSALTLCEKDHIAFETAYQIVLDAATTGMSYTQLFTIARYMEHRGYPMRAYKLATLAMVHLNLSYNQDTHPAINDVLWACALSHSLGKNELAAIIPLVVKSVKCATVLSDILRRCTLTTPGMVALHSRRNSGKLMSLDKAPLRQLLDATIGAYINTTHSRLTHISPRHYSEFIEFLSKARETFLMAHDGHIQFTQFIDNLKQIYKGKKKLMMLVRERFG</sequence>
<evidence type="ECO:0000313" key="8">
    <source>
        <dbReference type="Proteomes" id="UP000472262"/>
    </source>
</evidence>
<evidence type="ECO:0000259" key="6">
    <source>
        <dbReference type="Pfam" id="PF25572"/>
    </source>
</evidence>
<dbReference type="GO" id="GO:0008270">
    <property type="term" value="F:zinc ion binding"/>
    <property type="evidence" value="ECO:0007669"/>
    <property type="project" value="UniProtKB-KW"/>
</dbReference>
<name>A0A672KD67_SINGR</name>
<feature type="region of interest" description="Disordered" evidence="4">
    <location>
        <begin position="24"/>
        <end position="51"/>
    </location>
</feature>
<dbReference type="PANTHER" id="PTHR22619:SF3">
    <property type="entry name" value="ZINC FINGER SWIM DOMAIN-CONTAINING PROTEIN 6"/>
    <property type="match status" value="1"/>
</dbReference>
<proteinExistence type="predicted"/>
<accession>A0A672KD67</accession>
<dbReference type="PANTHER" id="PTHR22619">
    <property type="entry name" value="ZINC FINGER SWIM DOMAIN CONTAINING PROTEIN 4, 5, 6"/>
    <property type="match status" value="1"/>
</dbReference>
<keyword evidence="2" id="KW-0863">Zinc-finger</keyword>
<reference evidence="7" key="2">
    <citation type="submission" date="2025-09" db="UniProtKB">
        <authorList>
            <consortium name="Ensembl"/>
        </authorList>
    </citation>
    <scope>IDENTIFICATION</scope>
</reference>
<evidence type="ECO:0000259" key="5">
    <source>
        <dbReference type="Pfam" id="PF21055"/>
    </source>
</evidence>
<organism evidence="7 8">
    <name type="scientific">Sinocyclocheilus grahami</name>
    <name type="common">Dianchi golden-line fish</name>
    <name type="synonym">Barbus grahami</name>
    <dbReference type="NCBI Taxonomy" id="75366"/>
    <lineage>
        <taxon>Eukaryota</taxon>
        <taxon>Metazoa</taxon>
        <taxon>Chordata</taxon>
        <taxon>Craniata</taxon>
        <taxon>Vertebrata</taxon>
        <taxon>Euteleostomi</taxon>
        <taxon>Actinopterygii</taxon>
        <taxon>Neopterygii</taxon>
        <taxon>Teleostei</taxon>
        <taxon>Ostariophysi</taxon>
        <taxon>Cypriniformes</taxon>
        <taxon>Cyprinidae</taxon>
        <taxon>Cyprininae</taxon>
        <taxon>Sinocyclocheilus</taxon>
    </lineage>
</organism>
<dbReference type="Pfam" id="PF25572">
    <property type="entry name" value="TPR_ZSWIM8"/>
    <property type="match status" value="1"/>
</dbReference>
<evidence type="ECO:0000313" key="7">
    <source>
        <dbReference type="Ensembl" id="ENSSGRP00000007966.1"/>
    </source>
</evidence>
<dbReference type="Proteomes" id="UP000472262">
    <property type="component" value="Unassembled WGS sequence"/>
</dbReference>
<evidence type="ECO:0000256" key="2">
    <source>
        <dbReference type="ARBA" id="ARBA00022771"/>
    </source>
</evidence>
<feature type="compositionally biased region" description="Gly residues" evidence="4">
    <location>
        <begin position="28"/>
        <end position="43"/>
    </location>
</feature>
<evidence type="ECO:0000256" key="4">
    <source>
        <dbReference type="SAM" id="MobiDB-lite"/>
    </source>
</evidence>
<keyword evidence="8" id="KW-1185">Reference proteome</keyword>
<evidence type="ECO:0000256" key="3">
    <source>
        <dbReference type="ARBA" id="ARBA00022833"/>
    </source>
</evidence>
<evidence type="ECO:0000256" key="1">
    <source>
        <dbReference type="ARBA" id="ARBA00022723"/>
    </source>
</evidence>
<protein>
    <submittedName>
        <fullName evidence="7">Zinc finger SWIM-type containing 6</fullName>
    </submittedName>
</protein>